<dbReference type="EMBL" id="VCEA01000002">
    <property type="protein sequence ID" value="KAB0351854.1"/>
    <property type="molecule type" value="Genomic_DNA"/>
</dbReference>
<sequence length="82" mass="9759">LSPFSFLILLIRFFSLFFLISLANDLSILFIFSKNQLLVLLIFAIYSLLNFCFIYFCSDFYDFFPSTNFGVLLLFFFQFLQV</sequence>
<feature type="transmembrane region" description="Helical" evidence="1">
    <location>
        <begin position="6"/>
        <end position="30"/>
    </location>
</feature>
<keyword evidence="1" id="KW-1133">Transmembrane helix</keyword>
<keyword evidence="1" id="KW-0472">Membrane</keyword>
<evidence type="ECO:0000256" key="1">
    <source>
        <dbReference type="SAM" id="Phobius"/>
    </source>
</evidence>
<keyword evidence="1" id="KW-0812">Transmembrane</keyword>
<organism evidence="2 3">
    <name type="scientific">Muntiacus muntjak</name>
    <name type="common">Barking deer</name>
    <name type="synonym">Indian muntjac</name>
    <dbReference type="NCBI Taxonomy" id="9888"/>
    <lineage>
        <taxon>Eukaryota</taxon>
        <taxon>Metazoa</taxon>
        <taxon>Chordata</taxon>
        <taxon>Craniata</taxon>
        <taxon>Vertebrata</taxon>
        <taxon>Euteleostomi</taxon>
        <taxon>Mammalia</taxon>
        <taxon>Eutheria</taxon>
        <taxon>Laurasiatheria</taxon>
        <taxon>Artiodactyla</taxon>
        <taxon>Ruminantia</taxon>
        <taxon>Pecora</taxon>
        <taxon>Cervidae</taxon>
        <taxon>Muntiacinae</taxon>
        <taxon>Muntiacus</taxon>
    </lineage>
</organism>
<evidence type="ECO:0000313" key="2">
    <source>
        <dbReference type="EMBL" id="KAB0351854.1"/>
    </source>
</evidence>
<comment type="caution">
    <text evidence="2">The sequence shown here is derived from an EMBL/GenBank/DDBJ whole genome shotgun (WGS) entry which is preliminary data.</text>
</comment>
<dbReference type="AlphaFoldDB" id="A0A5N3VRT4"/>
<feature type="transmembrane region" description="Helical" evidence="1">
    <location>
        <begin position="37"/>
        <end position="57"/>
    </location>
</feature>
<feature type="non-terminal residue" evidence="2">
    <location>
        <position position="1"/>
    </location>
</feature>
<reference evidence="2 3" key="1">
    <citation type="submission" date="2019-06" db="EMBL/GenBank/DDBJ databases">
        <title>Discovery of a novel chromosome fission-fusion reversal in muntjac.</title>
        <authorList>
            <person name="Mudd A.B."/>
            <person name="Bredeson J.V."/>
            <person name="Baum R."/>
            <person name="Hockemeyer D."/>
            <person name="Rokhsar D.S."/>
        </authorList>
    </citation>
    <scope>NUCLEOTIDE SEQUENCE [LARGE SCALE GENOMIC DNA]</scope>
    <source>
        <strain evidence="2">UTSW_UCB_Mm</strain>
        <tissue evidence="2">Fibroblast cell line</tissue>
    </source>
</reference>
<feature type="transmembrane region" description="Helical" evidence="1">
    <location>
        <begin position="63"/>
        <end position="80"/>
    </location>
</feature>
<accession>A0A5N3VRT4</accession>
<dbReference type="Proteomes" id="UP000326458">
    <property type="component" value="Unassembled WGS sequence"/>
</dbReference>
<protein>
    <submittedName>
        <fullName evidence="2">Uncharacterized protein</fullName>
    </submittedName>
</protein>
<gene>
    <name evidence="2" type="ORF">FD754_016711</name>
</gene>
<evidence type="ECO:0000313" key="3">
    <source>
        <dbReference type="Proteomes" id="UP000326458"/>
    </source>
</evidence>
<proteinExistence type="predicted"/>
<keyword evidence="3" id="KW-1185">Reference proteome</keyword>
<name>A0A5N3VRT4_MUNMU</name>